<dbReference type="EMBL" id="MK072199">
    <property type="protein sequence ID" value="AYV79883.1"/>
    <property type="molecule type" value="Genomic_DNA"/>
</dbReference>
<name>A0A3G5A204_9VIRU</name>
<dbReference type="Pfam" id="PF05725">
    <property type="entry name" value="FNIP"/>
    <property type="match status" value="1"/>
</dbReference>
<dbReference type="InterPro" id="IPR008615">
    <property type="entry name" value="FNIP"/>
</dbReference>
<evidence type="ECO:0000313" key="1">
    <source>
        <dbReference type="EMBL" id="AYV79883.1"/>
    </source>
</evidence>
<sequence length="336" mass="38129">MLVDIPESCLATVDGLRSDGGIFDTEFDSRKVRILYINGSKDGESYIRKWKTYADELFITNKYILDYDLRKYVFSGCVESLKITNYGSYTLADISFMTNLKDITICEGSSSTYSIILLSDLIFPVSLEKISIDYVHRDIMSNTVFPENLKILAIWKTCNLQIKNIVLPIGLKELHLGSSDSLQYISLPIGLKKLGISSIADFIMLDKIETHENLKKIIVGFIDDVCVECVIVKIPMSVTHIDIFYSSFLKHMIFESPITKLTLRGSVDNLDDLPYGLEKLILWCGVPKIISNLPMCLRKIKLNDFIDRDSNAFCSKIERLPYGCIVVNKNGKILRK</sequence>
<organism evidence="1">
    <name type="scientific">Gaeavirus sp</name>
    <dbReference type="NCBI Taxonomy" id="2487767"/>
    <lineage>
        <taxon>Viruses</taxon>
        <taxon>Varidnaviria</taxon>
        <taxon>Bamfordvirae</taxon>
        <taxon>Nucleocytoviricota</taxon>
        <taxon>Megaviricetes</taxon>
        <taxon>Imitervirales</taxon>
        <taxon>Mimiviridae</taxon>
        <taxon>Klosneuvirinae</taxon>
    </lineage>
</organism>
<protein>
    <submittedName>
        <fullName evidence="1">Uncharacterized protein</fullName>
    </submittedName>
</protein>
<proteinExistence type="predicted"/>
<gene>
    <name evidence="1" type="ORF">Gaeavirus1_20</name>
</gene>
<reference evidence="1" key="1">
    <citation type="submission" date="2018-10" db="EMBL/GenBank/DDBJ databases">
        <title>Hidden diversity of soil giant viruses.</title>
        <authorList>
            <person name="Schulz F."/>
            <person name="Alteio L."/>
            <person name="Goudeau D."/>
            <person name="Ryan E.M."/>
            <person name="Malmstrom R.R."/>
            <person name="Blanchard J."/>
            <person name="Woyke T."/>
        </authorList>
    </citation>
    <scope>NUCLEOTIDE SEQUENCE</scope>
    <source>
        <strain evidence="1">GAV1</strain>
    </source>
</reference>
<accession>A0A3G5A204</accession>
<dbReference type="PANTHER" id="PTHR32134:SF169">
    <property type="entry name" value="FNIP REPEAT-CONTAINING PROTEIN-RELATED"/>
    <property type="match status" value="1"/>
</dbReference>
<dbReference type="PANTHER" id="PTHR32134">
    <property type="entry name" value="FNIP REPEAT-CONTAINING PROTEIN"/>
    <property type="match status" value="1"/>
</dbReference>
<dbReference type="InterPro" id="IPR051251">
    <property type="entry name" value="STK_FNIP-Repeat"/>
</dbReference>